<dbReference type="EMBL" id="CADEAL010004499">
    <property type="protein sequence ID" value="CAB1460908.1"/>
    <property type="molecule type" value="Genomic_DNA"/>
</dbReference>
<comment type="caution">
    <text evidence="2">The sequence shown here is derived from an EMBL/GenBank/DDBJ whole genome shotgun (WGS) entry which is preliminary data.</text>
</comment>
<keyword evidence="3" id="KW-1185">Reference proteome</keyword>
<organism evidence="2 3">
    <name type="scientific">Pleuronectes platessa</name>
    <name type="common">European plaice</name>
    <dbReference type="NCBI Taxonomy" id="8262"/>
    <lineage>
        <taxon>Eukaryota</taxon>
        <taxon>Metazoa</taxon>
        <taxon>Chordata</taxon>
        <taxon>Craniata</taxon>
        <taxon>Vertebrata</taxon>
        <taxon>Euteleostomi</taxon>
        <taxon>Actinopterygii</taxon>
        <taxon>Neopterygii</taxon>
        <taxon>Teleostei</taxon>
        <taxon>Neoteleostei</taxon>
        <taxon>Acanthomorphata</taxon>
        <taxon>Carangaria</taxon>
        <taxon>Pleuronectiformes</taxon>
        <taxon>Pleuronectoidei</taxon>
        <taxon>Pleuronectidae</taxon>
        <taxon>Pleuronectes</taxon>
    </lineage>
</organism>
<feature type="region of interest" description="Disordered" evidence="1">
    <location>
        <begin position="66"/>
        <end position="86"/>
    </location>
</feature>
<evidence type="ECO:0000313" key="2">
    <source>
        <dbReference type="EMBL" id="CAB1460908.1"/>
    </source>
</evidence>
<gene>
    <name evidence="2" type="ORF">PLEPLA_LOCUS48781</name>
</gene>
<evidence type="ECO:0000256" key="1">
    <source>
        <dbReference type="SAM" id="MobiDB-lite"/>
    </source>
</evidence>
<proteinExistence type="predicted"/>
<dbReference type="Proteomes" id="UP001153269">
    <property type="component" value="Unassembled WGS sequence"/>
</dbReference>
<sequence>MSEDVQKHSVHTLVFRSLKRTHDMFVSDHAKSIAQDEESQKMKLGVKLKADYAAVLHMPILKEGKDRVPHLPGSMPGHQSYAPDDPEYLITGTHAYPSGPGKYTLTKLHTVVH</sequence>
<evidence type="ECO:0000313" key="3">
    <source>
        <dbReference type="Proteomes" id="UP001153269"/>
    </source>
</evidence>
<dbReference type="AlphaFoldDB" id="A0A9N7W164"/>
<reference evidence="2" key="1">
    <citation type="submission" date="2020-03" db="EMBL/GenBank/DDBJ databases">
        <authorList>
            <person name="Weist P."/>
        </authorList>
    </citation>
    <scope>NUCLEOTIDE SEQUENCE</scope>
</reference>
<protein>
    <submittedName>
        <fullName evidence="2">Uncharacterized protein</fullName>
    </submittedName>
</protein>
<name>A0A9N7W164_PLEPL</name>
<accession>A0A9N7W164</accession>